<sequence>MSERHATIRFSYRANKATKVEVLSSEWKCLKLDYQKNNGTSKLFVNSVDVKFDKNLPKKVFFQYKVDDHKLGIKDKWIQIKPTIKSPIIICNYEKSRPNDQTKKITLRFTIDYKTKYGQNLFIVGSIPEFGFWNYKYAYKMTYVENNDNYNWQAEIQLKCLPEILTYKYFVDLSDGNKRFEGGSARYFELSDTLSNDPMKVIEFNDKWRNKNIYIKNKKDSSLITQLMTKNANTNIKCAKLIFYTIYKIKNDNEFNHLSKNKYMLSVVGDIDELGQWKPEKSLQLTYCKSGLWAGSINIDISETQNISFKFKLLLNILNRKDKKRVYEYYWMLGDDINYSKHFTDFNNEKIFIIEIGKKNFDIDSRTKISDLPFYANYKLMAEETVSILHSKKYIPKNSEEEINIDEEISSMISETITYKPDHIFGFNTVKRNDFCKVEVLDESTFDAAKRIQNNLNIKDVCVLNFASATQPGGGFLHGRQAQEEYLSRSSLLYGSLKPQKEMYKYHKDHNDPYYTDYLIYSPKVPVIRKDNGYLIPPYYVSVITSAAVNFNQILINYNDHKKFNEDDIEEAQFDDQEDNINDNNDNDNNNNDNNDNDNCELNDIQRKAQEIMFIRCEKILKLAIMKMNRAIVLGAFGCGVFKNDPKMICRIFKKLLFDDKYEYAKFFDYVVFAIKKGVNDSTNFDVFNHIINTNDEL</sequence>
<evidence type="ECO:0000259" key="2">
    <source>
        <dbReference type="PROSITE" id="PS51166"/>
    </source>
</evidence>
<dbReference type="InterPro" id="IPR012664">
    <property type="entry name" value="CHP02452"/>
</dbReference>
<dbReference type="Proteomes" id="UP001470230">
    <property type="component" value="Unassembled WGS sequence"/>
</dbReference>
<evidence type="ECO:0000313" key="3">
    <source>
        <dbReference type="EMBL" id="KAK8886392.1"/>
    </source>
</evidence>
<dbReference type="Pfam" id="PF10021">
    <property type="entry name" value="PARG_cat_microb"/>
    <property type="match status" value="1"/>
</dbReference>
<dbReference type="SMART" id="SM01065">
    <property type="entry name" value="CBM_2"/>
    <property type="match status" value="2"/>
</dbReference>
<proteinExistence type="predicted"/>
<dbReference type="CDD" id="cd05467">
    <property type="entry name" value="CBM20"/>
    <property type="match status" value="1"/>
</dbReference>
<keyword evidence="4" id="KW-1185">Reference proteome</keyword>
<dbReference type="Gene3D" id="2.60.40.10">
    <property type="entry name" value="Immunoglobulins"/>
    <property type="match status" value="2"/>
</dbReference>
<dbReference type="NCBIfam" id="TIGR02452">
    <property type="entry name" value="TIGR02452 family protein"/>
    <property type="match status" value="2"/>
</dbReference>
<dbReference type="InterPro" id="IPR019261">
    <property type="entry name" value="PARG_cat_microbial"/>
</dbReference>
<protein>
    <recommendedName>
        <fullName evidence="2">CBM20 domain-containing protein</fullName>
    </recommendedName>
</protein>
<dbReference type="InterPro" id="IPR002044">
    <property type="entry name" value="CBM20"/>
</dbReference>
<evidence type="ECO:0000256" key="1">
    <source>
        <dbReference type="SAM" id="MobiDB-lite"/>
    </source>
</evidence>
<dbReference type="Gene3D" id="3.40.220.10">
    <property type="entry name" value="Leucine Aminopeptidase, subunit E, domain 1"/>
    <property type="match status" value="1"/>
</dbReference>
<reference evidence="3 4" key="1">
    <citation type="submission" date="2024-04" db="EMBL/GenBank/DDBJ databases">
        <title>Tritrichomonas musculus Genome.</title>
        <authorList>
            <person name="Alves-Ferreira E."/>
            <person name="Grigg M."/>
            <person name="Lorenzi H."/>
            <person name="Galac M."/>
        </authorList>
    </citation>
    <scope>NUCLEOTIDE SEQUENCE [LARGE SCALE GENOMIC DNA]</scope>
    <source>
        <strain evidence="3 4">EAF2021</strain>
    </source>
</reference>
<feature type="compositionally biased region" description="Low complexity" evidence="1">
    <location>
        <begin position="582"/>
        <end position="594"/>
    </location>
</feature>
<feature type="region of interest" description="Disordered" evidence="1">
    <location>
        <begin position="578"/>
        <end position="598"/>
    </location>
</feature>
<feature type="domain" description="CBM20" evidence="2">
    <location>
        <begin position="99"/>
        <end position="210"/>
    </location>
</feature>
<accession>A0ABR2K661</accession>
<dbReference type="PROSITE" id="PS51166">
    <property type="entry name" value="CBM20"/>
    <property type="match status" value="1"/>
</dbReference>
<name>A0ABR2K661_9EUKA</name>
<comment type="caution">
    <text evidence="3">The sequence shown here is derived from an EMBL/GenBank/DDBJ whole genome shotgun (WGS) entry which is preliminary data.</text>
</comment>
<dbReference type="SUPFAM" id="SSF49452">
    <property type="entry name" value="Starch-binding domain-like"/>
    <property type="match status" value="2"/>
</dbReference>
<dbReference type="PANTHER" id="PTHR35596:SF1">
    <property type="entry name" value="MICROBIAL-TYPE PARG CATALYTIC DOMAIN-CONTAINING PROTEIN"/>
    <property type="match status" value="1"/>
</dbReference>
<dbReference type="InterPro" id="IPR043472">
    <property type="entry name" value="Macro_dom-like"/>
</dbReference>
<dbReference type="Pfam" id="PF00686">
    <property type="entry name" value="CBM_20"/>
    <property type="match status" value="2"/>
</dbReference>
<dbReference type="EMBL" id="JAPFFF010000007">
    <property type="protein sequence ID" value="KAK8886392.1"/>
    <property type="molecule type" value="Genomic_DNA"/>
</dbReference>
<evidence type="ECO:0000313" key="4">
    <source>
        <dbReference type="Proteomes" id="UP001470230"/>
    </source>
</evidence>
<gene>
    <name evidence="3" type="ORF">M9Y10_041855</name>
</gene>
<organism evidence="3 4">
    <name type="scientific">Tritrichomonas musculus</name>
    <dbReference type="NCBI Taxonomy" id="1915356"/>
    <lineage>
        <taxon>Eukaryota</taxon>
        <taxon>Metamonada</taxon>
        <taxon>Parabasalia</taxon>
        <taxon>Tritrichomonadida</taxon>
        <taxon>Tritrichomonadidae</taxon>
        <taxon>Tritrichomonas</taxon>
    </lineage>
</organism>
<dbReference type="InterPro" id="IPR013784">
    <property type="entry name" value="Carb-bd-like_fold"/>
</dbReference>
<dbReference type="InterPro" id="IPR013783">
    <property type="entry name" value="Ig-like_fold"/>
</dbReference>
<dbReference type="PANTHER" id="PTHR35596">
    <property type="entry name" value="DUF2263 DOMAIN-CONTAINING PROTEIN"/>
    <property type="match status" value="1"/>
</dbReference>